<reference evidence="2 3" key="1">
    <citation type="journal article" date="2019" name="Environ. Microbiol.">
        <title>Species interactions and distinct microbial communities in high Arctic permafrost affected cryosols are associated with the CH4 and CO2 gas fluxes.</title>
        <authorList>
            <person name="Altshuler I."/>
            <person name="Hamel J."/>
            <person name="Turney S."/>
            <person name="Magnuson E."/>
            <person name="Levesque R."/>
            <person name="Greer C."/>
            <person name="Whyte L.G."/>
        </authorList>
    </citation>
    <scope>NUCLEOTIDE SEQUENCE [LARGE SCALE GENOMIC DNA]</scope>
    <source>
        <strain evidence="2 3">S06.C</strain>
    </source>
</reference>
<accession>A0A502DXK9</accession>
<name>A0A502DXK9_9BURK</name>
<evidence type="ECO:0000256" key="1">
    <source>
        <dbReference type="SAM" id="MobiDB-lite"/>
    </source>
</evidence>
<evidence type="ECO:0000313" key="3">
    <source>
        <dbReference type="Proteomes" id="UP000319212"/>
    </source>
</evidence>
<evidence type="ECO:0000313" key="2">
    <source>
        <dbReference type="EMBL" id="TPG29152.1"/>
    </source>
</evidence>
<dbReference type="EMBL" id="RCZI01000002">
    <property type="protein sequence ID" value="TPG29152.1"/>
    <property type="molecule type" value="Genomic_DNA"/>
</dbReference>
<gene>
    <name evidence="2" type="ORF">EAH82_10375</name>
</gene>
<organism evidence="2 3">
    <name type="scientific">Variovorax guangxiensis</name>
    <dbReference type="NCBI Taxonomy" id="1775474"/>
    <lineage>
        <taxon>Bacteria</taxon>
        <taxon>Pseudomonadati</taxon>
        <taxon>Pseudomonadota</taxon>
        <taxon>Betaproteobacteria</taxon>
        <taxon>Burkholderiales</taxon>
        <taxon>Comamonadaceae</taxon>
        <taxon>Variovorax</taxon>
    </lineage>
</organism>
<dbReference type="AlphaFoldDB" id="A0A502DXK9"/>
<feature type="region of interest" description="Disordered" evidence="1">
    <location>
        <begin position="25"/>
        <end position="55"/>
    </location>
</feature>
<feature type="compositionally biased region" description="Pro residues" evidence="1">
    <location>
        <begin position="39"/>
        <end position="52"/>
    </location>
</feature>
<protein>
    <submittedName>
        <fullName evidence="2">Uncharacterized protein</fullName>
    </submittedName>
</protein>
<sequence length="74" mass="7407">MLTIGTSVATTDATSPDAVFATALEGAPANSPAPEVPFASPPPPPPPPPPPQATRATTAIEKVAICITFISSVR</sequence>
<dbReference type="Proteomes" id="UP000319212">
    <property type="component" value="Unassembled WGS sequence"/>
</dbReference>
<proteinExistence type="predicted"/>
<comment type="caution">
    <text evidence="2">The sequence shown here is derived from an EMBL/GenBank/DDBJ whole genome shotgun (WGS) entry which is preliminary data.</text>
</comment>